<sequence length="62" mass="6636">MKGLDAMLKRLEKLEEAAAGGLHLLWQEPGVSAEAQAAAYRRANGLPETAEVFVLCYADGTC</sequence>
<evidence type="ECO:0000313" key="2">
    <source>
        <dbReference type="Proteomes" id="UP001305521"/>
    </source>
</evidence>
<dbReference type="EMBL" id="CP137852">
    <property type="protein sequence ID" value="WPB83101.1"/>
    <property type="molecule type" value="Genomic_DNA"/>
</dbReference>
<protein>
    <submittedName>
        <fullName evidence="1">Uncharacterized protein</fullName>
    </submittedName>
</protein>
<reference evidence="1 2" key="1">
    <citation type="submission" date="2023-11" db="EMBL/GenBank/DDBJ databases">
        <title>Arctic aerobic anoxygenic photoheterotroph Sediminicoccus rosea KRV36 adapts its photosynthesis to long days of polar summer.</title>
        <authorList>
            <person name="Tomasch J."/>
            <person name="Kopejtka K."/>
            <person name="Bily T."/>
            <person name="Gardiner A.T."/>
            <person name="Gardian Z."/>
            <person name="Shivaramu S."/>
            <person name="Koblizek M."/>
            <person name="Engelhardt F."/>
            <person name="Kaftan D."/>
        </authorList>
    </citation>
    <scope>NUCLEOTIDE SEQUENCE [LARGE SCALE GENOMIC DNA]</scope>
    <source>
        <strain evidence="1 2">R-30</strain>
    </source>
</reference>
<dbReference type="RefSeq" id="WP_318647083.1">
    <property type="nucleotide sequence ID" value="NZ_CP137852.1"/>
</dbReference>
<accession>A0ABZ0PC05</accession>
<keyword evidence="2" id="KW-1185">Reference proteome</keyword>
<name>A0ABZ0PC05_9PROT</name>
<proteinExistence type="predicted"/>
<dbReference type="Proteomes" id="UP001305521">
    <property type="component" value="Chromosome"/>
</dbReference>
<gene>
    <name evidence="1" type="ORF">R9Z33_13400</name>
</gene>
<evidence type="ECO:0000313" key="1">
    <source>
        <dbReference type="EMBL" id="WPB83101.1"/>
    </source>
</evidence>
<organism evidence="1 2">
    <name type="scientific">Sediminicoccus rosea</name>
    <dbReference type="NCBI Taxonomy" id="1225128"/>
    <lineage>
        <taxon>Bacteria</taxon>
        <taxon>Pseudomonadati</taxon>
        <taxon>Pseudomonadota</taxon>
        <taxon>Alphaproteobacteria</taxon>
        <taxon>Acetobacterales</taxon>
        <taxon>Roseomonadaceae</taxon>
        <taxon>Sediminicoccus</taxon>
    </lineage>
</organism>